<gene>
    <name evidence="2" type="ORF">R1flu_008322</name>
</gene>
<name>A0ABD1YEX4_9MARC</name>
<dbReference type="PANTHER" id="PTHR33492">
    <property type="entry name" value="OSJNBA0043A12.37 PROTEIN-RELATED"/>
    <property type="match status" value="1"/>
</dbReference>
<dbReference type="InterPro" id="IPR044822">
    <property type="entry name" value="Myb_DNA-bind_4"/>
</dbReference>
<protein>
    <recommendedName>
        <fullName evidence="1">Myb/SANT-like DNA-binding domain-containing protein</fullName>
    </recommendedName>
</protein>
<dbReference type="AlphaFoldDB" id="A0ABD1YEX4"/>
<dbReference type="Proteomes" id="UP001605036">
    <property type="component" value="Unassembled WGS sequence"/>
</dbReference>
<evidence type="ECO:0000313" key="2">
    <source>
        <dbReference type="EMBL" id="KAL2624077.1"/>
    </source>
</evidence>
<organism evidence="2 3">
    <name type="scientific">Riccia fluitans</name>
    <dbReference type="NCBI Taxonomy" id="41844"/>
    <lineage>
        <taxon>Eukaryota</taxon>
        <taxon>Viridiplantae</taxon>
        <taxon>Streptophyta</taxon>
        <taxon>Embryophyta</taxon>
        <taxon>Marchantiophyta</taxon>
        <taxon>Marchantiopsida</taxon>
        <taxon>Marchantiidae</taxon>
        <taxon>Marchantiales</taxon>
        <taxon>Ricciaceae</taxon>
        <taxon>Riccia</taxon>
    </lineage>
</organism>
<evidence type="ECO:0000313" key="3">
    <source>
        <dbReference type="Proteomes" id="UP001605036"/>
    </source>
</evidence>
<dbReference type="Gene3D" id="1.10.10.60">
    <property type="entry name" value="Homeodomain-like"/>
    <property type="match status" value="1"/>
</dbReference>
<reference evidence="2 3" key="1">
    <citation type="submission" date="2024-09" db="EMBL/GenBank/DDBJ databases">
        <title>Chromosome-scale assembly of Riccia fluitans.</title>
        <authorList>
            <person name="Paukszto L."/>
            <person name="Sawicki J."/>
            <person name="Karawczyk K."/>
            <person name="Piernik-Szablinska J."/>
            <person name="Szczecinska M."/>
            <person name="Mazdziarz M."/>
        </authorList>
    </citation>
    <scope>NUCLEOTIDE SEQUENCE [LARGE SCALE GENOMIC DNA]</scope>
    <source>
        <strain evidence="2">Rf_01</strain>
        <tissue evidence="2">Aerial parts of the thallus</tissue>
    </source>
</reference>
<dbReference type="EMBL" id="JBHFFA010000005">
    <property type="protein sequence ID" value="KAL2624077.1"/>
    <property type="molecule type" value="Genomic_DNA"/>
</dbReference>
<proteinExistence type="predicted"/>
<accession>A0ABD1YEX4</accession>
<comment type="caution">
    <text evidence="2">The sequence shown here is derived from an EMBL/GenBank/DDBJ whole genome shotgun (WGS) entry which is preliminary data.</text>
</comment>
<dbReference type="Pfam" id="PF13837">
    <property type="entry name" value="Myb_DNA-bind_4"/>
    <property type="match status" value="1"/>
</dbReference>
<dbReference type="PANTHER" id="PTHR33492:SF19">
    <property type="entry name" value="MYB-LIKE DOMAIN-CONTAINING PROTEIN"/>
    <property type="match status" value="1"/>
</dbReference>
<evidence type="ECO:0000259" key="1">
    <source>
        <dbReference type="Pfam" id="PF13837"/>
    </source>
</evidence>
<feature type="domain" description="Myb/SANT-like DNA-binding" evidence="1">
    <location>
        <begin position="2"/>
        <end position="73"/>
    </location>
</feature>
<keyword evidence="3" id="KW-1185">Reference proteome</keyword>
<sequence>MVETLLDLKKLEWEEYKSQSGREHMISADMRWQRISEKLTKKGCNADASQCCGKWETIVEGYKKVKDHNNRSGNAPFGSLNKTERKDLKLPLDFLEKWLEILDIFYGQHASINPPCMIESTEVPNAGNVTTDVEDEGAREIPPIDSDRGATLQAKRPQMSHNNYGVQHNIGKQKKNTSMSAIAIVDAMGHFTSSFVAAEER</sequence>